<protein>
    <submittedName>
        <fullName evidence="1">Uncharacterized protein</fullName>
    </submittedName>
</protein>
<evidence type="ECO:0000313" key="1">
    <source>
        <dbReference type="EMBL" id="KAJ9070651.1"/>
    </source>
</evidence>
<reference evidence="1" key="1">
    <citation type="submission" date="2022-04" db="EMBL/GenBank/DDBJ databases">
        <title>Genome of the entomopathogenic fungus Entomophthora muscae.</title>
        <authorList>
            <person name="Elya C."/>
            <person name="Lovett B.R."/>
            <person name="Lee E."/>
            <person name="Macias A.M."/>
            <person name="Hajek A.E."/>
            <person name="De Bivort B.L."/>
            <person name="Kasson M.T."/>
            <person name="De Fine Licht H.H."/>
            <person name="Stajich J.E."/>
        </authorList>
    </citation>
    <scope>NUCLEOTIDE SEQUENCE</scope>
    <source>
        <strain evidence="1">Berkeley</strain>
    </source>
</reference>
<evidence type="ECO:0000313" key="2">
    <source>
        <dbReference type="Proteomes" id="UP001165960"/>
    </source>
</evidence>
<name>A0ACC2T7U8_9FUNG</name>
<keyword evidence="2" id="KW-1185">Reference proteome</keyword>
<sequence>MAAHYQPKPVPSKPISHRTLARFLEVSVLKHSRFPVAGTSGSHNFYYKLISTTSAPTNHVVLSMLYLTKLSVINSPLLKLYPGDLLFTSCLLLAFNILDDTPYDTKSWSILSNYSKQQVNSVVRSILHALDYRLAISPSAFQKYEALMLRYVSSHPVHPSPLSPPSSPYLHLPRPTLPPLHPKSFPCHGLQSRDIFRPIL</sequence>
<dbReference type="EMBL" id="QTSX02003565">
    <property type="protein sequence ID" value="KAJ9070651.1"/>
    <property type="molecule type" value="Genomic_DNA"/>
</dbReference>
<organism evidence="1 2">
    <name type="scientific">Entomophthora muscae</name>
    <dbReference type="NCBI Taxonomy" id="34485"/>
    <lineage>
        <taxon>Eukaryota</taxon>
        <taxon>Fungi</taxon>
        <taxon>Fungi incertae sedis</taxon>
        <taxon>Zoopagomycota</taxon>
        <taxon>Entomophthoromycotina</taxon>
        <taxon>Entomophthoromycetes</taxon>
        <taxon>Entomophthorales</taxon>
        <taxon>Entomophthoraceae</taxon>
        <taxon>Entomophthora</taxon>
    </lineage>
</organism>
<gene>
    <name evidence="1" type="ORF">DSO57_1005452</name>
</gene>
<proteinExistence type="predicted"/>
<accession>A0ACC2T7U8</accession>
<dbReference type="Proteomes" id="UP001165960">
    <property type="component" value="Unassembled WGS sequence"/>
</dbReference>
<comment type="caution">
    <text evidence="1">The sequence shown here is derived from an EMBL/GenBank/DDBJ whole genome shotgun (WGS) entry which is preliminary data.</text>
</comment>